<dbReference type="InterPro" id="IPR009000">
    <property type="entry name" value="Transl_B-barrel_sf"/>
</dbReference>
<evidence type="ECO:0000256" key="4">
    <source>
        <dbReference type="SAM" id="MobiDB-lite"/>
    </source>
</evidence>
<feature type="domain" description="Tr-type G" evidence="5">
    <location>
        <begin position="134"/>
        <end position="361"/>
    </location>
</feature>
<dbReference type="SUPFAM" id="SSF50465">
    <property type="entry name" value="EF-Tu/eEF-1alpha/eIF2-gamma C-terminal domain"/>
    <property type="match status" value="1"/>
</dbReference>
<protein>
    <recommendedName>
        <fullName evidence="5">Tr-type G domain-containing protein</fullName>
    </recommendedName>
</protein>
<dbReference type="InterPro" id="IPR050055">
    <property type="entry name" value="EF-Tu_GTPase"/>
</dbReference>
<dbReference type="FunFam" id="3.40.50.300:FF:000091">
    <property type="entry name" value="Probable GTP-binding protein 1"/>
    <property type="match status" value="1"/>
</dbReference>
<dbReference type="GO" id="GO:0003746">
    <property type="term" value="F:translation elongation factor activity"/>
    <property type="evidence" value="ECO:0007669"/>
    <property type="project" value="TreeGrafter"/>
</dbReference>
<proteinExistence type="inferred from homology"/>
<comment type="caution">
    <text evidence="6">The sequence shown here is derived from an EMBL/GenBank/DDBJ whole genome shotgun (WGS) entry which is preliminary data.</text>
</comment>
<dbReference type="SUPFAM" id="SSF50447">
    <property type="entry name" value="Translation proteins"/>
    <property type="match status" value="1"/>
</dbReference>
<dbReference type="FunFam" id="2.40.30.10:FF:000014">
    <property type="entry name" value="Probable GTP-binding protein 1"/>
    <property type="match status" value="1"/>
</dbReference>
<evidence type="ECO:0000313" key="6">
    <source>
        <dbReference type="EMBL" id="KAK7104445.1"/>
    </source>
</evidence>
<dbReference type="CDD" id="cd03708">
    <property type="entry name" value="GTPBP_III"/>
    <property type="match status" value="1"/>
</dbReference>
<dbReference type="PANTHER" id="PTHR43721">
    <property type="entry name" value="ELONGATION FACTOR TU-RELATED"/>
    <property type="match status" value="1"/>
</dbReference>
<dbReference type="InterPro" id="IPR000795">
    <property type="entry name" value="T_Tr_GTP-bd_dom"/>
</dbReference>
<feature type="region of interest" description="Disordered" evidence="4">
    <location>
        <begin position="1"/>
        <end position="23"/>
    </location>
</feature>
<dbReference type="PANTHER" id="PTHR43721:SF3">
    <property type="entry name" value="GTP-BINDING PROTEIN 2"/>
    <property type="match status" value="1"/>
</dbReference>
<name>A0AAN9BEQ4_9CAEN</name>
<dbReference type="Gene3D" id="3.40.50.300">
    <property type="entry name" value="P-loop containing nucleotide triphosphate hydrolases"/>
    <property type="match status" value="1"/>
</dbReference>
<dbReference type="CDD" id="cd03694">
    <property type="entry name" value="GTPBP_II"/>
    <property type="match status" value="1"/>
</dbReference>
<dbReference type="InterPro" id="IPR004161">
    <property type="entry name" value="EFTu-like_2"/>
</dbReference>
<dbReference type="SUPFAM" id="SSF52540">
    <property type="entry name" value="P-loop containing nucleoside triphosphate hydrolases"/>
    <property type="match status" value="1"/>
</dbReference>
<evidence type="ECO:0000256" key="1">
    <source>
        <dbReference type="ARBA" id="ARBA00007249"/>
    </source>
</evidence>
<dbReference type="Gene3D" id="2.40.30.10">
    <property type="entry name" value="Translation factors"/>
    <property type="match status" value="1"/>
</dbReference>
<dbReference type="InterPro" id="IPR027417">
    <property type="entry name" value="P-loop_NTPase"/>
</dbReference>
<keyword evidence="3" id="KW-0342">GTP-binding</keyword>
<accession>A0AAN9BEQ4</accession>
<dbReference type="GO" id="GO:0003924">
    <property type="term" value="F:GTPase activity"/>
    <property type="evidence" value="ECO:0007669"/>
    <property type="project" value="InterPro"/>
</dbReference>
<dbReference type="InterPro" id="IPR009001">
    <property type="entry name" value="Transl_elong_EF1A/Init_IF2_C"/>
</dbReference>
<evidence type="ECO:0000259" key="5">
    <source>
        <dbReference type="PROSITE" id="PS51722"/>
    </source>
</evidence>
<dbReference type="Proteomes" id="UP001374579">
    <property type="component" value="Unassembled WGS sequence"/>
</dbReference>
<gene>
    <name evidence="6" type="ORF">V1264_019163</name>
</gene>
<reference evidence="6 7" key="1">
    <citation type="submission" date="2024-02" db="EMBL/GenBank/DDBJ databases">
        <title>Chromosome-scale genome assembly of the rough periwinkle Littorina saxatilis.</title>
        <authorList>
            <person name="De Jode A."/>
            <person name="Faria R."/>
            <person name="Formenti G."/>
            <person name="Sims Y."/>
            <person name="Smith T.P."/>
            <person name="Tracey A."/>
            <person name="Wood J.M.D."/>
            <person name="Zagrodzka Z.B."/>
            <person name="Johannesson K."/>
            <person name="Butlin R.K."/>
            <person name="Leder E.H."/>
        </authorList>
    </citation>
    <scope>NUCLEOTIDE SEQUENCE [LARGE SCALE GENOMIC DNA]</scope>
    <source>
        <strain evidence="6">Snail1</strain>
        <tissue evidence="6">Muscle</tissue>
    </source>
</reference>
<dbReference type="AlphaFoldDB" id="A0AAN9BEQ4"/>
<dbReference type="EMBL" id="JBAMIC010000008">
    <property type="protein sequence ID" value="KAK7104445.1"/>
    <property type="molecule type" value="Genomic_DNA"/>
</dbReference>
<comment type="similarity">
    <text evidence="1">Belongs to the TRAFAC class translation factor GTPase superfamily. Classic translation factor GTPase family. EF-Tu/EF-1A subfamily.</text>
</comment>
<evidence type="ECO:0000313" key="7">
    <source>
        <dbReference type="Proteomes" id="UP001374579"/>
    </source>
</evidence>
<sequence>MESLGNLFGTYENGNELPETLPPEEEEGNIEYKLKLVNPSPSRLEHLVTQMKWRLQEGNGEAIYEIGVEDNGILTGLNESDLKASLSTLEKMAKRLGASLSILREKVTEAEEGYSEMRRALEILVRKVPDDQEFIDLRLAVLGNVDAGKSTLLGVLTQSELDNGRGCARLNLFRHLHEIQSGRTSSISYDILGFDTKGQVVNYAESRTVEEICENSSKLITLIDLAGHHKYLRTTIFGLTGNCPDFAMLVVSATTGIAGTTKEHLGYALALGVPVMVVVNKIDLCTPSTLQRLLRQLETILKGPGCKKIPVRIDSEDDAITVASNLDTNKITPIFTVSCVTGRNLDLILKFLHLLPPQKSHTERERLSQDLTEFQIDELYTVPQVGTVVGGVIKKGSIGEGEKLMLGPSDHGTFQEVKVRTVHRNRLPCRLIQAGQAASVALVDVDRDQLRKGMVLLSPSAESECCRQFEADVYVLYHCNKITRNFQTTVHIGTVCQTAVISKINRNHIKTNEKARVTFTFKFKPEHIRVGARLLFREGKTKGVGEVTQIFPFKPHIER</sequence>
<dbReference type="GO" id="GO:0005525">
    <property type="term" value="F:GTP binding"/>
    <property type="evidence" value="ECO:0007669"/>
    <property type="project" value="UniProtKB-KW"/>
</dbReference>
<dbReference type="PRINTS" id="PR00315">
    <property type="entry name" value="ELONGATNFCT"/>
</dbReference>
<organism evidence="6 7">
    <name type="scientific">Littorina saxatilis</name>
    <dbReference type="NCBI Taxonomy" id="31220"/>
    <lineage>
        <taxon>Eukaryota</taxon>
        <taxon>Metazoa</taxon>
        <taxon>Spiralia</taxon>
        <taxon>Lophotrochozoa</taxon>
        <taxon>Mollusca</taxon>
        <taxon>Gastropoda</taxon>
        <taxon>Caenogastropoda</taxon>
        <taxon>Littorinimorpha</taxon>
        <taxon>Littorinoidea</taxon>
        <taxon>Littorinidae</taxon>
        <taxon>Littorina</taxon>
    </lineage>
</organism>
<dbReference type="Pfam" id="PF00009">
    <property type="entry name" value="GTP_EFTU"/>
    <property type="match status" value="1"/>
</dbReference>
<keyword evidence="7" id="KW-1185">Reference proteome</keyword>
<dbReference type="CDD" id="cd04165">
    <property type="entry name" value="GTPBP1_like"/>
    <property type="match status" value="1"/>
</dbReference>
<dbReference type="Pfam" id="PF03144">
    <property type="entry name" value="GTP_EFTU_D2"/>
    <property type="match status" value="1"/>
</dbReference>
<keyword evidence="2" id="KW-0547">Nucleotide-binding</keyword>
<dbReference type="InterPro" id="IPR035531">
    <property type="entry name" value="GTPBP1-like"/>
</dbReference>
<evidence type="ECO:0000256" key="2">
    <source>
        <dbReference type="ARBA" id="ARBA00022741"/>
    </source>
</evidence>
<evidence type="ECO:0000256" key="3">
    <source>
        <dbReference type="ARBA" id="ARBA00023134"/>
    </source>
</evidence>
<dbReference type="PROSITE" id="PS51722">
    <property type="entry name" value="G_TR_2"/>
    <property type="match status" value="1"/>
</dbReference>